<gene>
    <name evidence="1" type="ORF">MSZNOR_1474</name>
</gene>
<reference evidence="1 2" key="1">
    <citation type="submission" date="2023-03" db="EMBL/GenBank/DDBJ databases">
        <authorList>
            <person name="Pearce D."/>
        </authorList>
    </citation>
    <scope>NUCLEOTIDE SEQUENCE [LARGE SCALE GENOMIC DNA]</scope>
    <source>
        <strain evidence="1">Msz</strain>
    </source>
</reference>
<name>A0ABM9HZU3_9GAMM</name>
<organism evidence="1 2">
    <name type="scientific">Methylocaldum szegediense</name>
    <dbReference type="NCBI Taxonomy" id="73780"/>
    <lineage>
        <taxon>Bacteria</taxon>
        <taxon>Pseudomonadati</taxon>
        <taxon>Pseudomonadota</taxon>
        <taxon>Gammaproteobacteria</taxon>
        <taxon>Methylococcales</taxon>
        <taxon>Methylococcaceae</taxon>
        <taxon>Methylocaldum</taxon>
    </lineage>
</organism>
<proteinExistence type="predicted"/>
<evidence type="ECO:0000313" key="2">
    <source>
        <dbReference type="Proteomes" id="UP001162030"/>
    </source>
</evidence>
<evidence type="ECO:0000313" key="1">
    <source>
        <dbReference type="EMBL" id="CAI8794958.1"/>
    </source>
</evidence>
<protein>
    <submittedName>
        <fullName evidence="1">Uncharacterized protein</fullName>
    </submittedName>
</protein>
<dbReference type="EMBL" id="OX458333">
    <property type="protein sequence ID" value="CAI8794958.1"/>
    <property type="molecule type" value="Genomic_DNA"/>
</dbReference>
<dbReference type="Proteomes" id="UP001162030">
    <property type="component" value="Chromosome"/>
</dbReference>
<keyword evidence="2" id="KW-1185">Reference proteome</keyword>
<sequence>MGAFWLPLSSPITALVSAATGKDPLHFISLADLGIIGWVRITDCCAHMDRRPPLVFRCGP</sequence>
<accession>A0ABM9HZU3</accession>